<dbReference type="RefSeq" id="WP_150030704.1">
    <property type="nucleotide sequence ID" value="NZ_VWSH01000001.1"/>
</dbReference>
<dbReference type="Pfam" id="PF00072">
    <property type="entry name" value="Response_reg"/>
    <property type="match status" value="1"/>
</dbReference>
<dbReference type="GO" id="GO:0003677">
    <property type="term" value="F:DNA binding"/>
    <property type="evidence" value="ECO:0007669"/>
    <property type="project" value="UniProtKB-KW"/>
</dbReference>
<dbReference type="InterPro" id="IPR011006">
    <property type="entry name" value="CheY-like_superfamily"/>
</dbReference>
<evidence type="ECO:0000256" key="3">
    <source>
        <dbReference type="ARBA" id="ARBA00023125"/>
    </source>
</evidence>
<keyword evidence="4" id="KW-0804">Transcription</keyword>
<dbReference type="CDD" id="cd06170">
    <property type="entry name" value="LuxR_C_like"/>
    <property type="match status" value="1"/>
</dbReference>
<dbReference type="GO" id="GO:0000160">
    <property type="term" value="P:phosphorelay signal transduction system"/>
    <property type="evidence" value="ECO:0007669"/>
    <property type="project" value="InterPro"/>
</dbReference>
<evidence type="ECO:0000313" key="9">
    <source>
        <dbReference type="Proteomes" id="UP000323632"/>
    </source>
</evidence>
<dbReference type="Pfam" id="PF00196">
    <property type="entry name" value="GerE"/>
    <property type="match status" value="1"/>
</dbReference>
<dbReference type="CDD" id="cd17535">
    <property type="entry name" value="REC_NarL-like"/>
    <property type="match status" value="1"/>
</dbReference>
<keyword evidence="2" id="KW-0805">Transcription regulation</keyword>
<evidence type="ECO:0000256" key="2">
    <source>
        <dbReference type="ARBA" id="ARBA00023015"/>
    </source>
</evidence>
<keyword evidence="3" id="KW-0238">DNA-binding</keyword>
<dbReference type="EMBL" id="VWSH01000001">
    <property type="protein sequence ID" value="KAA5536131.1"/>
    <property type="molecule type" value="Genomic_DNA"/>
</dbReference>
<dbReference type="SUPFAM" id="SSF52172">
    <property type="entry name" value="CheY-like"/>
    <property type="match status" value="1"/>
</dbReference>
<dbReference type="Proteomes" id="UP000323632">
    <property type="component" value="Unassembled WGS sequence"/>
</dbReference>
<feature type="domain" description="HTH luxR-type" evidence="6">
    <location>
        <begin position="146"/>
        <end position="211"/>
    </location>
</feature>
<dbReference type="SUPFAM" id="SSF46894">
    <property type="entry name" value="C-terminal effector domain of the bipartite response regulators"/>
    <property type="match status" value="1"/>
</dbReference>
<dbReference type="SMART" id="SM00421">
    <property type="entry name" value="HTH_LUXR"/>
    <property type="match status" value="1"/>
</dbReference>
<dbReference type="InterPro" id="IPR001789">
    <property type="entry name" value="Sig_transdc_resp-reg_receiver"/>
</dbReference>
<sequence>MTPIKIAIVDDHPLAVNGIRMMLAEQKDMEVRNAYHSGKDLLEGLAAEQPDILLLDVLLPDFSGHELAAIIVKQYPEIRMVALTSLDAPAMVKSMLYNGCIGYLLKGTDQQTLITAIHHAYNKEEFIEPSLKEHLLQNMFKPQKAGLNIPYELTKREQEILQLIVQGNTTQEIADKLSISPRTAETHRLTLLKKMYAKNTAELVGIAVRLGLAE</sequence>
<evidence type="ECO:0000313" key="8">
    <source>
        <dbReference type="EMBL" id="KAA5536131.1"/>
    </source>
</evidence>
<dbReference type="GO" id="GO:0006355">
    <property type="term" value="P:regulation of DNA-templated transcription"/>
    <property type="evidence" value="ECO:0007669"/>
    <property type="project" value="InterPro"/>
</dbReference>
<evidence type="ECO:0000256" key="4">
    <source>
        <dbReference type="ARBA" id="ARBA00023163"/>
    </source>
</evidence>
<name>A0A5M6CLP1_9BACT</name>
<keyword evidence="1 5" id="KW-0597">Phosphoprotein</keyword>
<dbReference type="PANTHER" id="PTHR44688">
    <property type="entry name" value="DNA-BINDING TRANSCRIPTIONAL ACTIVATOR DEVR_DOSR"/>
    <property type="match status" value="1"/>
</dbReference>
<proteinExistence type="predicted"/>
<feature type="modified residue" description="4-aspartylphosphate" evidence="5">
    <location>
        <position position="56"/>
    </location>
</feature>
<evidence type="ECO:0000259" key="7">
    <source>
        <dbReference type="PROSITE" id="PS50110"/>
    </source>
</evidence>
<protein>
    <submittedName>
        <fullName evidence="8">Response regulator transcription factor</fullName>
    </submittedName>
</protein>
<evidence type="ECO:0000256" key="1">
    <source>
        <dbReference type="ARBA" id="ARBA00022553"/>
    </source>
</evidence>
<organism evidence="8 9">
    <name type="scientific">Taibaiella lutea</name>
    <dbReference type="NCBI Taxonomy" id="2608001"/>
    <lineage>
        <taxon>Bacteria</taxon>
        <taxon>Pseudomonadati</taxon>
        <taxon>Bacteroidota</taxon>
        <taxon>Chitinophagia</taxon>
        <taxon>Chitinophagales</taxon>
        <taxon>Chitinophagaceae</taxon>
        <taxon>Taibaiella</taxon>
    </lineage>
</organism>
<comment type="caution">
    <text evidence="8">The sequence shown here is derived from an EMBL/GenBank/DDBJ whole genome shotgun (WGS) entry which is preliminary data.</text>
</comment>
<dbReference type="Gene3D" id="3.40.50.2300">
    <property type="match status" value="1"/>
</dbReference>
<keyword evidence="9" id="KW-1185">Reference proteome</keyword>
<dbReference type="InterPro" id="IPR016032">
    <property type="entry name" value="Sig_transdc_resp-reg_C-effctor"/>
</dbReference>
<dbReference type="InterPro" id="IPR000792">
    <property type="entry name" value="Tscrpt_reg_LuxR_C"/>
</dbReference>
<feature type="domain" description="Response regulatory" evidence="7">
    <location>
        <begin position="5"/>
        <end position="121"/>
    </location>
</feature>
<dbReference type="InterPro" id="IPR058245">
    <property type="entry name" value="NreC/VraR/RcsB-like_REC"/>
</dbReference>
<dbReference type="PROSITE" id="PS50110">
    <property type="entry name" value="RESPONSE_REGULATORY"/>
    <property type="match status" value="1"/>
</dbReference>
<dbReference type="PRINTS" id="PR00038">
    <property type="entry name" value="HTHLUXR"/>
</dbReference>
<accession>A0A5M6CLP1</accession>
<dbReference type="PANTHER" id="PTHR44688:SF16">
    <property type="entry name" value="DNA-BINDING TRANSCRIPTIONAL ACTIVATOR DEVR_DOSR"/>
    <property type="match status" value="1"/>
</dbReference>
<dbReference type="SMART" id="SM00448">
    <property type="entry name" value="REC"/>
    <property type="match status" value="1"/>
</dbReference>
<gene>
    <name evidence="8" type="ORF">F0919_00220</name>
</gene>
<evidence type="ECO:0000259" key="6">
    <source>
        <dbReference type="PROSITE" id="PS50043"/>
    </source>
</evidence>
<evidence type="ECO:0000256" key="5">
    <source>
        <dbReference type="PROSITE-ProRule" id="PRU00169"/>
    </source>
</evidence>
<reference evidence="8 9" key="1">
    <citation type="submission" date="2019-09" db="EMBL/GenBank/DDBJ databases">
        <title>Genome sequence and assembly of Taibaiella sp.</title>
        <authorList>
            <person name="Chhetri G."/>
        </authorList>
    </citation>
    <scope>NUCLEOTIDE SEQUENCE [LARGE SCALE GENOMIC DNA]</scope>
    <source>
        <strain evidence="8 9">KVB11</strain>
    </source>
</reference>
<dbReference type="AlphaFoldDB" id="A0A5M6CLP1"/>
<dbReference type="PROSITE" id="PS50043">
    <property type="entry name" value="HTH_LUXR_2"/>
    <property type="match status" value="1"/>
</dbReference>